<dbReference type="Pfam" id="PF08338">
    <property type="entry name" value="DUF1731"/>
    <property type="match status" value="1"/>
</dbReference>
<dbReference type="RefSeq" id="WP_311427188.1">
    <property type="nucleotide sequence ID" value="NZ_JAVRIA010000003.1"/>
</dbReference>
<dbReference type="InterPro" id="IPR010099">
    <property type="entry name" value="SDR39U1"/>
</dbReference>
<keyword evidence="5" id="KW-1185">Reference proteome</keyword>
<evidence type="ECO:0000259" key="3">
    <source>
        <dbReference type="Pfam" id="PF08338"/>
    </source>
</evidence>
<dbReference type="Gene3D" id="3.40.50.720">
    <property type="entry name" value="NAD(P)-binding Rossmann-like Domain"/>
    <property type="match status" value="1"/>
</dbReference>
<evidence type="ECO:0000313" key="5">
    <source>
        <dbReference type="Proteomes" id="UP001259492"/>
    </source>
</evidence>
<protein>
    <submittedName>
        <fullName evidence="4">TIGR01777 family oxidoreductase</fullName>
    </submittedName>
</protein>
<comment type="similarity">
    <text evidence="1">Belongs to the NAD(P)-dependent epimerase/dehydratase family. SDR39U1 subfamily.</text>
</comment>
<dbReference type="Proteomes" id="UP001259492">
    <property type="component" value="Unassembled WGS sequence"/>
</dbReference>
<sequence>MKTIVIAGGTGFLGSVLEHYLSHKDYDIKILTRKPTKPNHIYWNGKDLGKWCKSLEQIFALINLSGKSVDCRYTDKNKKRIYDSRIDSTNTLGLAINLCDHPPKIWLNASTATIYRHSEDMLMTEDNGEIGNDFSMNIAKSWEYEFNNIVTPKTRKVILRTSIVLGKNGGALKVLKSLTNLFLGGRQGSGQQKVSWIHENDFARAVHFIINNKTTVGVYNITAPKPTNNSTLMKRLRHYLNIPFGINHSKWLLELGAFFIGTETELVLKSRNVIPKRLLKEGFCFKYKSIESALKSLC</sequence>
<organism evidence="4 5">
    <name type="scientific">Microcosmobacter mediterraneus</name>
    <dbReference type="NCBI Taxonomy" id="3075607"/>
    <lineage>
        <taxon>Bacteria</taxon>
        <taxon>Pseudomonadati</taxon>
        <taxon>Bacteroidota</taxon>
        <taxon>Flavobacteriia</taxon>
        <taxon>Flavobacteriales</taxon>
        <taxon>Flavobacteriaceae</taxon>
        <taxon>Microcosmobacter</taxon>
    </lineage>
</organism>
<comment type="caution">
    <text evidence="4">The sequence shown here is derived from an EMBL/GenBank/DDBJ whole genome shotgun (WGS) entry which is preliminary data.</text>
</comment>
<dbReference type="InterPro" id="IPR001509">
    <property type="entry name" value="Epimerase_deHydtase"/>
</dbReference>
<dbReference type="SUPFAM" id="SSF51735">
    <property type="entry name" value="NAD(P)-binding Rossmann-fold domains"/>
    <property type="match status" value="1"/>
</dbReference>
<accession>A0ABU2YJT9</accession>
<evidence type="ECO:0000259" key="2">
    <source>
        <dbReference type="Pfam" id="PF01370"/>
    </source>
</evidence>
<dbReference type="Pfam" id="PF01370">
    <property type="entry name" value="Epimerase"/>
    <property type="match status" value="1"/>
</dbReference>
<reference evidence="4 5" key="1">
    <citation type="submission" date="2023-09" db="EMBL/GenBank/DDBJ databases">
        <authorList>
            <person name="Rey-Velasco X."/>
        </authorList>
    </citation>
    <scope>NUCLEOTIDE SEQUENCE [LARGE SCALE GENOMIC DNA]</scope>
    <source>
        <strain evidence="4 5">W332</strain>
    </source>
</reference>
<feature type="domain" description="NAD-dependent epimerase/dehydratase" evidence="2">
    <location>
        <begin position="4"/>
        <end position="221"/>
    </location>
</feature>
<dbReference type="PANTHER" id="PTHR11092">
    <property type="entry name" value="SUGAR NUCLEOTIDE EPIMERASE RELATED"/>
    <property type="match status" value="1"/>
</dbReference>
<dbReference type="EMBL" id="JAVRIA010000003">
    <property type="protein sequence ID" value="MDT0558421.1"/>
    <property type="molecule type" value="Genomic_DNA"/>
</dbReference>
<evidence type="ECO:0000256" key="1">
    <source>
        <dbReference type="ARBA" id="ARBA00009353"/>
    </source>
</evidence>
<name>A0ABU2YJT9_9FLAO</name>
<feature type="domain" description="DUF1731" evidence="3">
    <location>
        <begin position="250"/>
        <end position="297"/>
    </location>
</feature>
<dbReference type="CDD" id="cd05242">
    <property type="entry name" value="SDR_a8"/>
    <property type="match status" value="1"/>
</dbReference>
<dbReference type="NCBIfam" id="TIGR01777">
    <property type="entry name" value="yfcH"/>
    <property type="match status" value="1"/>
</dbReference>
<dbReference type="PANTHER" id="PTHR11092:SF0">
    <property type="entry name" value="EPIMERASE FAMILY PROTEIN SDR39U1"/>
    <property type="match status" value="1"/>
</dbReference>
<dbReference type="InterPro" id="IPR036291">
    <property type="entry name" value="NAD(P)-bd_dom_sf"/>
</dbReference>
<dbReference type="InterPro" id="IPR013549">
    <property type="entry name" value="DUF1731"/>
</dbReference>
<evidence type="ECO:0000313" key="4">
    <source>
        <dbReference type="EMBL" id="MDT0558421.1"/>
    </source>
</evidence>
<proteinExistence type="inferred from homology"/>
<gene>
    <name evidence="4" type="ORF">RM697_07175</name>
</gene>